<organism evidence="4">
    <name type="scientific">bioreactor metagenome</name>
    <dbReference type="NCBI Taxonomy" id="1076179"/>
    <lineage>
        <taxon>unclassified sequences</taxon>
        <taxon>metagenomes</taxon>
        <taxon>ecological metagenomes</taxon>
    </lineage>
</organism>
<dbReference type="GO" id="GO:0036054">
    <property type="term" value="F:protein-malonyllysine demalonylase activity"/>
    <property type="evidence" value="ECO:0007669"/>
    <property type="project" value="InterPro"/>
</dbReference>
<dbReference type="Gene3D" id="3.30.1600.10">
    <property type="entry name" value="SIR2/SIRT2 'Small Domain"/>
    <property type="match status" value="1"/>
</dbReference>
<dbReference type="Gene3D" id="3.40.50.1220">
    <property type="entry name" value="TPP-binding domain"/>
    <property type="match status" value="1"/>
</dbReference>
<dbReference type="AlphaFoldDB" id="A0A644VMV0"/>
<dbReference type="InterPro" id="IPR003000">
    <property type="entry name" value="Sirtuin"/>
</dbReference>
<sequence length="229" mass="25661">MRKLIVLTGAGMSAESGISTFRDSGGLWEKYKIEDVATPEAFHANPQLVHHFYNLRRKQLLDAKPNMGHYELVKLENDFDVRIITQNVDNLHERAGSLHVQHLHGELMKMRSTGPGQEVYDVTPDKVEFEPGDLCPKGYPLRPHIVWFGEMVPEYEYASQVVSLADVVLIVGTSMQVYPAAGLLHHAPADVPVYLVDPKDVAVSRPNVQHIKLGATEGIKRFSEMVKNI</sequence>
<dbReference type="InterPro" id="IPR029035">
    <property type="entry name" value="DHS-like_NAD/FAD-binding_dom"/>
</dbReference>
<dbReference type="EMBL" id="VSSQ01000367">
    <property type="protein sequence ID" value="MPL92714.1"/>
    <property type="molecule type" value="Genomic_DNA"/>
</dbReference>
<evidence type="ECO:0000256" key="2">
    <source>
        <dbReference type="ARBA" id="ARBA00023027"/>
    </source>
</evidence>
<dbReference type="InterPro" id="IPR050134">
    <property type="entry name" value="NAD-dep_sirtuin_deacylases"/>
</dbReference>
<reference evidence="4" key="1">
    <citation type="submission" date="2019-08" db="EMBL/GenBank/DDBJ databases">
        <authorList>
            <person name="Kucharzyk K."/>
            <person name="Murdoch R.W."/>
            <person name="Higgins S."/>
            <person name="Loffler F."/>
        </authorList>
    </citation>
    <scope>NUCLEOTIDE SEQUENCE</scope>
</reference>
<dbReference type="PANTHER" id="PTHR11085">
    <property type="entry name" value="NAD-DEPENDENT PROTEIN DEACYLASE SIRTUIN-5, MITOCHONDRIAL-RELATED"/>
    <property type="match status" value="1"/>
</dbReference>
<dbReference type="GO" id="GO:0036055">
    <property type="term" value="F:protein-succinyllysine desuccinylase activity"/>
    <property type="evidence" value="ECO:0007669"/>
    <property type="project" value="InterPro"/>
</dbReference>
<keyword evidence="2" id="KW-0520">NAD</keyword>
<evidence type="ECO:0000313" key="4">
    <source>
        <dbReference type="EMBL" id="MPL92714.1"/>
    </source>
</evidence>
<accession>A0A644VMV0</accession>
<protein>
    <submittedName>
        <fullName evidence="4">NAD-dependent protein deacylase</fullName>
        <ecNumber evidence="4">3.5.1.-</ecNumber>
    </submittedName>
</protein>
<dbReference type="EC" id="3.5.1.-" evidence="4"/>
<dbReference type="Pfam" id="PF02146">
    <property type="entry name" value="SIR2"/>
    <property type="match status" value="1"/>
</dbReference>
<dbReference type="PANTHER" id="PTHR11085:SF4">
    <property type="entry name" value="NAD-DEPENDENT PROTEIN DEACYLASE"/>
    <property type="match status" value="1"/>
</dbReference>
<dbReference type="SUPFAM" id="SSF52467">
    <property type="entry name" value="DHS-like NAD/FAD-binding domain"/>
    <property type="match status" value="1"/>
</dbReference>
<dbReference type="GO" id="GO:0017136">
    <property type="term" value="F:histone deacetylase activity, NAD-dependent"/>
    <property type="evidence" value="ECO:0007669"/>
    <property type="project" value="TreeGrafter"/>
</dbReference>
<dbReference type="InterPro" id="IPR026590">
    <property type="entry name" value="Ssirtuin_cat_dom"/>
</dbReference>
<evidence type="ECO:0000259" key="3">
    <source>
        <dbReference type="PROSITE" id="PS50305"/>
    </source>
</evidence>
<dbReference type="InterPro" id="IPR027546">
    <property type="entry name" value="Sirtuin_class_III"/>
</dbReference>
<keyword evidence="4" id="KW-0378">Hydrolase</keyword>
<comment type="caution">
    <text evidence="4">The sequence shown here is derived from an EMBL/GenBank/DDBJ whole genome shotgun (WGS) entry which is preliminary data.</text>
</comment>
<dbReference type="InterPro" id="IPR026591">
    <property type="entry name" value="Sirtuin_cat_small_dom_sf"/>
</dbReference>
<dbReference type="GO" id="GO:0070403">
    <property type="term" value="F:NAD+ binding"/>
    <property type="evidence" value="ECO:0007669"/>
    <property type="project" value="InterPro"/>
</dbReference>
<gene>
    <name evidence="4" type="primary">cobB_10</name>
    <name evidence="4" type="ORF">SDC9_38827</name>
</gene>
<dbReference type="PROSITE" id="PS50305">
    <property type="entry name" value="SIRTUIN"/>
    <property type="match status" value="1"/>
</dbReference>
<name>A0A644VMV0_9ZZZZ</name>
<proteinExistence type="inferred from homology"/>
<dbReference type="HAMAP" id="MF_01121">
    <property type="entry name" value="Sirtuin_ClassIII"/>
    <property type="match status" value="1"/>
</dbReference>
<keyword evidence="1" id="KW-0808">Transferase</keyword>
<dbReference type="CDD" id="cd01412">
    <property type="entry name" value="SIRT5_Af1_CobB"/>
    <property type="match status" value="1"/>
</dbReference>
<feature type="domain" description="Deacetylase sirtuin-type" evidence="3">
    <location>
        <begin position="1"/>
        <end position="229"/>
    </location>
</feature>
<evidence type="ECO:0000256" key="1">
    <source>
        <dbReference type="ARBA" id="ARBA00022679"/>
    </source>
</evidence>